<evidence type="ECO:0000256" key="8">
    <source>
        <dbReference type="SAM" id="Phobius"/>
    </source>
</evidence>
<dbReference type="NCBIfam" id="TIGR00912">
    <property type="entry name" value="2A0309"/>
    <property type="match status" value="1"/>
</dbReference>
<feature type="transmembrane region" description="Helical" evidence="8">
    <location>
        <begin position="184"/>
        <end position="205"/>
    </location>
</feature>
<keyword evidence="7 8" id="KW-0472">Membrane</keyword>
<dbReference type="PANTHER" id="PTHR34975:SF2">
    <property type="entry name" value="SPORE GERMINATION PROTEIN A2"/>
    <property type="match status" value="1"/>
</dbReference>
<evidence type="ECO:0000256" key="5">
    <source>
        <dbReference type="ARBA" id="ARBA00022692"/>
    </source>
</evidence>
<dbReference type="InterPro" id="IPR004761">
    <property type="entry name" value="Spore_GerAB"/>
</dbReference>
<dbReference type="RefSeq" id="WP_204202427.1">
    <property type="nucleotide sequence ID" value="NZ_JAFELM010000018.1"/>
</dbReference>
<reference evidence="9 10" key="1">
    <citation type="submission" date="2021-02" db="EMBL/GenBank/DDBJ databases">
        <title>Bacillus sp. RD4P76, an endophyte from a halophyte.</title>
        <authorList>
            <person name="Sun J.-Q."/>
        </authorList>
    </citation>
    <scope>NUCLEOTIDE SEQUENCE [LARGE SCALE GENOMIC DNA]</scope>
    <source>
        <strain evidence="9 10">RD4P76</strain>
    </source>
</reference>
<dbReference type="EMBL" id="JAFELM010000018">
    <property type="protein sequence ID" value="MBM6617046.1"/>
    <property type="molecule type" value="Genomic_DNA"/>
</dbReference>
<evidence type="ECO:0000256" key="4">
    <source>
        <dbReference type="ARBA" id="ARBA00022544"/>
    </source>
</evidence>
<keyword evidence="10" id="KW-1185">Reference proteome</keyword>
<comment type="similarity">
    <text evidence="2">Belongs to the amino acid-polyamine-organocation (APC) superfamily. Spore germination protein (SGP) (TC 2.A.3.9) family.</text>
</comment>
<evidence type="ECO:0000256" key="1">
    <source>
        <dbReference type="ARBA" id="ARBA00004141"/>
    </source>
</evidence>
<comment type="caution">
    <text evidence="9">The sequence shown here is derived from an EMBL/GenBank/DDBJ whole genome shotgun (WGS) entry which is preliminary data.</text>
</comment>
<protein>
    <submittedName>
        <fullName evidence="9">GerAB/ArcD/ProY family transporter</fullName>
    </submittedName>
</protein>
<evidence type="ECO:0000256" key="3">
    <source>
        <dbReference type="ARBA" id="ARBA00022448"/>
    </source>
</evidence>
<dbReference type="Proteomes" id="UP001518925">
    <property type="component" value="Unassembled WGS sequence"/>
</dbReference>
<feature type="transmembrane region" description="Helical" evidence="8">
    <location>
        <begin position="43"/>
        <end position="62"/>
    </location>
</feature>
<comment type="subcellular location">
    <subcellularLocation>
        <location evidence="1">Membrane</location>
        <topology evidence="1">Multi-pass membrane protein</topology>
    </subcellularLocation>
</comment>
<feature type="transmembrane region" description="Helical" evidence="8">
    <location>
        <begin position="217"/>
        <end position="240"/>
    </location>
</feature>
<feature type="transmembrane region" description="Helical" evidence="8">
    <location>
        <begin position="83"/>
        <end position="108"/>
    </location>
</feature>
<dbReference type="PANTHER" id="PTHR34975">
    <property type="entry name" value="SPORE GERMINATION PROTEIN A2"/>
    <property type="match status" value="1"/>
</dbReference>
<keyword evidence="3" id="KW-0813">Transport</keyword>
<feature type="transmembrane region" description="Helical" evidence="8">
    <location>
        <begin position="332"/>
        <end position="354"/>
    </location>
</feature>
<evidence type="ECO:0000313" key="9">
    <source>
        <dbReference type="EMBL" id="MBM6617046.1"/>
    </source>
</evidence>
<keyword evidence="4" id="KW-0309">Germination</keyword>
<evidence type="ECO:0000256" key="2">
    <source>
        <dbReference type="ARBA" id="ARBA00007998"/>
    </source>
</evidence>
<keyword evidence="6 8" id="KW-1133">Transmembrane helix</keyword>
<name>A0ABS2DF08_9BACI</name>
<sequence length="363" mass="41359">MKNIPETSLVSSFLVFYLVHSMQIGVGILGFQRIVAKTSGNDAWIAILVAGIGIHVLIWMIYKIFATQHGDITDVHRAIFGKWIGGALSSLIIIYCILLGITLLRTYIEIIQVWVFPEFNAMIFSVFFLALVFYIINGGFRAVTGIAFFGVVLPFYIVLAFLFPIKFSFFQNLFPILDHSIKDIAMAAKGSTLSFIGFEMLLIYYPFIKDAGKSQKWAHMGNVLTILLYLIAMIVSIGFFSQEQLERNIWATISMLKIAELPFVERIEYIAISSWILIILPNICIALWGASRVAKRVFNKRQRVFLLLFLAITALLTTYIDTRTQIDMLNNITAQIGFYFIYGYIPFLFVISIIRSKWKEKKA</sequence>
<organism evidence="9 10">
    <name type="scientific">Bacillus suaedaesalsae</name>
    <dbReference type="NCBI Taxonomy" id="2810349"/>
    <lineage>
        <taxon>Bacteria</taxon>
        <taxon>Bacillati</taxon>
        <taxon>Bacillota</taxon>
        <taxon>Bacilli</taxon>
        <taxon>Bacillales</taxon>
        <taxon>Bacillaceae</taxon>
        <taxon>Bacillus</taxon>
    </lineage>
</organism>
<proteinExistence type="inferred from homology"/>
<feature type="transmembrane region" description="Helical" evidence="8">
    <location>
        <begin position="143"/>
        <end position="164"/>
    </location>
</feature>
<gene>
    <name evidence="9" type="ORF">JR050_05090</name>
</gene>
<evidence type="ECO:0000256" key="6">
    <source>
        <dbReference type="ARBA" id="ARBA00022989"/>
    </source>
</evidence>
<evidence type="ECO:0000313" key="10">
    <source>
        <dbReference type="Proteomes" id="UP001518925"/>
    </source>
</evidence>
<feature type="transmembrane region" description="Helical" evidence="8">
    <location>
        <begin position="12"/>
        <end position="31"/>
    </location>
</feature>
<keyword evidence="5 8" id="KW-0812">Transmembrane</keyword>
<dbReference type="Pfam" id="PF03845">
    <property type="entry name" value="Spore_permease"/>
    <property type="match status" value="1"/>
</dbReference>
<dbReference type="Gene3D" id="1.20.1740.10">
    <property type="entry name" value="Amino acid/polyamine transporter I"/>
    <property type="match status" value="1"/>
</dbReference>
<accession>A0ABS2DF08</accession>
<evidence type="ECO:0000256" key="7">
    <source>
        <dbReference type="ARBA" id="ARBA00023136"/>
    </source>
</evidence>
<feature type="transmembrane region" description="Helical" evidence="8">
    <location>
        <begin position="269"/>
        <end position="291"/>
    </location>
</feature>
<feature type="transmembrane region" description="Helical" evidence="8">
    <location>
        <begin position="303"/>
        <end position="320"/>
    </location>
</feature>
<feature type="transmembrane region" description="Helical" evidence="8">
    <location>
        <begin position="114"/>
        <end position="136"/>
    </location>
</feature>